<dbReference type="Proteomes" id="UP000269396">
    <property type="component" value="Unassembled WGS sequence"/>
</dbReference>
<evidence type="ECO:0000313" key="2">
    <source>
        <dbReference type="Proteomes" id="UP000269396"/>
    </source>
</evidence>
<protein>
    <submittedName>
        <fullName evidence="1">Uncharacterized protein</fullName>
    </submittedName>
</protein>
<name>A0A183PG59_9TREM</name>
<accession>A0A183PG59</accession>
<dbReference type="EMBL" id="UZAL01033405">
    <property type="protein sequence ID" value="VDP63304.1"/>
    <property type="molecule type" value="Genomic_DNA"/>
</dbReference>
<gene>
    <name evidence="1" type="ORF">SMTD_LOCUS13345</name>
</gene>
<proteinExistence type="predicted"/>
<evidence type="ECO:0000313" key="1">
    <source>
        <dbReference type="EMBL" id="VDP63304.1"/>
    </source>
</evidence>
<keyword evidence="2" id="KW-1185">Reference proteome</keyword>
<sequence length="47" mass="5333">MILSACCFKLSEDGTYEPLTKLFCDCSVNFLTVNEPVYKKVRFHAGN</sequence>
<dbReference type="AlphaFoldDB" id="A0A183PG59"/>
<organism evidence="1 2">
    <name type="scientific">Schistosoma mattheei</name>
    <dbReference type="NCBI Taxonomy" id="31246"/>
    <lineage>
        <taxon>Eukaryota</taxon>
        <taxon>Metazoa</taxon>
        <taxon>Spiralia</taxon>
        <taxon>Lophotrochozoa</taxon>
        <taxon>Platyhelminthes</taxon>
        <taxon>Trematoda</taxon>
        <taxon>Digenea</taxon>
        <taxon>Strigeidida</taxon>
        <taxon>Schistosomatoidea</taxon>
        <taxon>Schistosomatidae</taxon>
        <taxon>Schistosoma</taxon>
    </lineage>
</organism>
<reference evidence="1 2" key="1">
    <citation type="submission" date="2018-11" db="EMBL/GenBank/DDBJ databases">
        <authorList>
            <consortium name="Pathogen Informatics"/>
        </authorList>
    </citation>
    <scope>NUCLEOTIDE SEQUENCE [LARGE SCALE GENOMIC DNA]</scope>
    <source>
        <strain>Denwood</strain>
        <strain evidence="2">Zambia</strain>
    </source>
</reference>